<evidence type="ECO:0000313" key="3">
    <source>
        <dbReference type="Proteomes" id="UP000694844"/>
    </source>
</evidence>
<keyword evidence="3" id="KW-1185">Reference proteome</keyword>
<feature type="signal peptide" evidence="2">
    <location>
        <begin position="1"/>
        <end position="15"/>
    </location>
</feature>
<organism evidence="3 4">
    <name type="scientific">Crassostrea virginica</name>
    <name type="common">Eastern oyster</name>
    <dbReference type="NCBI Taxonomy" id="6565"/>
    <lineage>
        <taxon>Eukaryota</taxon>
        <taxon>Metazoa</taxon>
        <taxon>Spiralia</taxon>
        <taxon>Lophotrochozoa</taxon>
        <taxon>Mollusca</taxon>
        <taxon>Bivalvia</taxon>
        <taxon>Autobranchia</taxon>
        <taxon>Pteriomorphia</taxon>
        <taxon>Ostreida</taxon>
        <taxon>Ostreoidea</taxon>
        <taxon>Ostreidae</taxon>
        <taxon>Crassostrea</taxon>
    </lineage>
</organism>
<keyword evidence="1" id="KW-1133">Transmembrane helix</keyword>
<keyword evidence="1" id="KW-0812">Transmembrane</keyword>
<feature type="chain" id="PRO_5034836442" evidence="2">
    <location>
        <begin position="16"/>
        <end position="179"/>
    </location>
</feature>
<reference evidence="4" key="1">
    <citation type="submission" date="2025-08" db="UniProtKB">
        <authorList>
            <consortium name="RefSeq"/>
        </authorList>
    </citation>
    <scope>IDENTIFICATION</scope>
    <source>
        <tissue evidence="4">Whole sample</tissue>
    </source>
</reference>
<dbReference type="RefSeq" id="XP_022314685.1">
    <property type="nucleotide sequence ID" value="XM_022458977.1"/>
</dbReference>
<evidence type="ECO:0000256" key="1">
    <source>
        <dbReference type="SAM" id="Phobius"/>
    </source>
</evidence>
<evidence type="ECO:0000256" key="2">
    <source>
        <dbReference type="SAM" id="SignalP"/>
    </source>
</evidence>
<dbReference type="KEGG" id="cvn:111119121"/>
<dbReference type="OrthoDB" id="10414444at2759"/>
<proteinExistence type="predicted"/>
<dbReference type="Proteomes" id="UP000694844">
    <property type="component" value="Chromosome 2"/>
</dbReference>
<gene>
    <name evidence="4" type="primary">LOC111119121</name>
</gene>
<evidence type="ECO:0000313" key="4">
    <source>
        <dbReference type="RefSeq" id="XP_022314685.1"/>
    </source>
</evidence>
<name>A0A8B8CG51_CRAVI</name>
<dbReference type="AlphaFoldDB" id="A0A8B8CG51"/>
<sequence length="179" mass="20431">MALCLRIMALRSVRAALNGRVGVFKRVSQKSAFCTSISNLDKNDLGTPLEGYKRKPKPVPSKQEGYLGKSKVHQIKQEDFEAMKKQLDNSLGNAAMSFAICALVIYVYLIFKDENDRDIISNLKMLRNEESICIDTIASILRSKPDKDALMFQRRLKDIREEIEMNEKKLEGLDLPNYK</sequence>
<keyword evidence="2" id="KW-0732">Signal</keyword>
<accession>A0A8B8CG51</accession>
<dbReference type="GeneID" id="111119121"/>
<protein>
    <submittedName>
        <fullName evidence="4">Uncharacterized protein LOC111119121</fullName>
    </submittedName>
</protein>
<keyword evidence="1" id="KW-0472">Membrane</keyword>
<feature type="transmembrane region" description="Helical" evidence="1">
    <location>
        <begin position="91"/>
        <end position="111"/>
    </location>
</feature>